<keyword evidence="3" id="KW-0547">Nucleotide-binding</keyword>
<dbReference type="Pfam" id="PF02782">
    <property type="entry name" value="FGGY_C"/>
    <property type="match status" value="1"/>
</dbReference>
<dbReference type="FunFam" id="3.30.420.40:FF:000008">
    <property type="entry name" value="Glycerol kinase"/>
    <property type="match status" value="1"/>
</dbReference>
<evidence type="ECO:0000256" key="6">
    <source>
        <dbReference type="ARBA" id="ARBA00022840"/>
    </source>
</evidence>
<keyword evidence="12" id="KW-1185">Reference proteome</keyword>
<dbReference type="GO" id="GO:0004370">
    <property type="term" value="F:glycerol kinase activity"/>
    <property type="evidence" value="ECO:0007669"/>
    <property type="project" value="TreeGrafter"/>
</dbReference>
<evidence type="ECO:0000259" key="9">
    <source>
        <dbReference type="Pfam" id="PF00370"/>
    </source>
</evidence>
<dbReference type="GO" id="GO:0005524">
    <property type="term" value="F:ATP binding"/>
    <property type="evidence" value="ECO:0007669"/>
    <property type="project" value="UniProtKB-KW"/>
</dbReference>
<dbReference type="GO" id="GO:0005829">
    <property type="term" value="C:cytosol"/>
    <property type="evidence" value="ECO:0007669"/>
    <property type="project" value="TreeGrafter"/>
</dbReference>
<dbReference type="Pfam" id="PF00370">
    <property type="entry name" value="FGGY_N"/>
    <property type="match status" value="1"/>
</dbReference>
<evidence type="ECO:0000256" key="2">
    <source>
        <dbReference type="ARBA" id="ARBA00022679"/>
    </source>
</evidence>
<evidence type="ECO:0000256" key="8">
    <source>
        <dbReference type="RuleBase" id="RU003733"/>
    </source>
</evidence>
<name>A0A5C6CYK7_9BACT</name>
<evidence type="ECO:0000313" key="11">
    <source>
        <dbReference type="EMBL" id="TWU27729.1"/>
    </source>
</evidence>
<organism evidence="11 12">
    <name type="scientific">Bythopirellula polymerisocia</name>
    <dbReference type="NCBI Taxonomy" id="2528003"/>
    <lineage>
        <taxon>Bacteria</taxon>
        <taxon>Pseudomonadati</taxon>
        <taxon>Planctomycetota</taxon>
        <taxon>Planctomycetia</taxon>
        <taxon>Pirellulales</taxon>
        <taxon>Lacipirellulaceae</taxon>
        <taxon>Bythopirellula</taxon>
    </lineage>
</organism>
<evidence type="ECO:0000256" key="3">
    <source>
        <dbReference type="ARBA" id="ARBA00022741"/>
    </source>
</evidence>
<reference evidence="11 12" key="1">
    <citation type="submission" date="2019-02" db="EMBL/GenBank/DDBJ databases">
        <title>Deep-cultivation of Planctomycetes and their phenomic and genomic characterization uncovers novel biology.</title>
        <authorList>
            <person name="Wiegand S."/>
            <person name="Jogler M."/>
            <person name="Boedeker C."/>
            <person name="Pinto D."/>
            <person name="Vollmers J."/>
            <person name="Rivas-Marin E."/>
            <person name="Kohn T."/>
            <person name="Peeters S.H."/>
            <person name="Heuer A."/>
            <person name="Rast P."/>
            <person name="Oberbeckmann S."/>
            <person name="Bunk B."/>
            <person name="Jeske O."/>
            <person name="Meyerdierks A."/>
            <person name="Storesund J.E."/>
            <person name="Kallscheuer N."/>
            <person name="Luecker S."/>
            <person name="Lage O.M."/>
            <person name="Pohl T."/>
            <person name="Merkel B.J."/>
            <person name="Hornburger P."/>
            <person name="Mueller R.-W."/>
            <person name="Bruemmer F."/>
            <person name="Labrenz M."/>
            <person name="Spormann A.M."/>
            <person name="Op Den Camp H."/>
            <person name="Overmann J."/>
            <person name="Amann R."/>
            <person name="Jetten M.S.M."/>
            <person name="Mascher T."/>
            <person name="Medema M.H."/>
            <person name="Devos D.P."/>
            <person name="Kaster A.-K."/>
            <person name="Ovreas L."/>
            <person name="Rohde M."/>
            <person name="Galperin M.Y."/>
            <person name="Jogler C."/>
        </authorList>
    </citation>
    <scope>NUCLEOTIDE SEQUENCE [LARGE SCALE GENOMIC DNA]</scope>
    <source>
        <strain evidence="11 12">Pla144</strain>
    </source>
</reference>
<dbReference type="CDD" id="cd07769">
    <property type="entry name" value="ASKHA_NBD_FGGY_GK"/>
    <property type="match status" value="1"/>
</dbReference>
<dbReference type="InterPro" id="IPR018484">
    <property type="entry name" value="FGGY_N"/>
</dbReference>
<comment type="similarity">
    <text evidence="1 8">Belongs to the FGGY kinase family.</text>
</comment>
<dbReference type="PIRSF" id="PIRSF000538">
    <property type="entry name" value="GlpK"/>
    <property type="match status" value="1"/>
</dbReference>
<evidence type="ECO:0000256" key="7">
    <source>
        <dbReference type="ARBA" id="ARBA00043149"/>
    </source>
</evidence>
<evidence type="ECO:0000256" key="5">
    <source>
        <dbReference type="ARBA" id="ARBA00022798"/>
    </source>
</evidence>
<dbReference type="Proteomes" id="UP000318437">
    <property type="component" value="Unassembled WGS sequence"/>
</dbReference>
<dbReference type="Gene3D" id="3.30.420.40">
    <property type="match status" value="2"/>
</dbReference>
<evidence type="ECO:0000256" key="1">
    <source>
        <dbReference type="ARBA" id="ARBA00009156"/>
    </source>
</evidence>
<dbReference type="NCBIfam" id="NF000756">
    <property type="entry name" value="PRK00047.1"/>
    <property type="match status" value="1"/>
</dbReference>
<dbReference type="OrthoDB" id="9805576at2"/>
<keyword evidence="4 8" id="KW-0418">Kinase</keyword>
<dbReference type="InterPro" id="IPR000577">
    <property type="entry name" value="Carb_kinase_FGGY"/>
</dbReference>
<keyword evidence="6" id="KW-0067">ATP-binding</keyword>
<evidence type="ECO:0000313" key="12">
    <source>
        <dbReference type="Proteomes" id="UP000318437"/>
    </source>
</evidence>
<dbReference type="SUPFAM" id="SSF53067">
    <property type="entry name" value="Actin-like ATPase domain"/>
    <property type="match status" value="2"/>
</dbReference>
<dbReference type="EMBL" id="SJPS01000003">
    <property type="protein sequence ID" value="TWU27729.1"/>
    <property type="molecule type" value="Genomic_DNA"/>
</dbReference>
<dbReference type="InterPro" id="IPR018483">
    <property type="entry name" value="Carb_kinase_FGGY_CS"/>
</dbReference>
<accession>A0A5C6CYK7</accession>
<dbReference type="PROSITE" id="PS00933">
    <property type="entry name" value="FGGY_KINASES_1"/>
    <property type="match status" value="1"/>
</dbReference>
<dbReference type="AlphaFoldDB" id="A0A5C6CYK7"/>
<dbReference type="PANTHER" id="PTHR10196:SF69">
    <property type="entry name" value="GLYCEROL KINASE"/>
    <property type="match status" value="1"/>
</dbReference>
<proteinExistence type="inferred from homology"/>
<evidence type="ECO:0000259" key="10">
    <source>
        <dbReference type="Pfam" id="PF02782"/>
    </source>
</evidence>
<keyword evidence="5" id="KW-0319">Glycerol metabolism</keyword>
<gene>
    <name evidence="11" type="primary">glpK_1</name>
    <name evidence="11" type="ORF">Pla144_25060</name>
</gene>
<dbReference type="InterPro" id="IPR018485">
    <property type="entry name" value="FGGY_C"/>
</dbReference>
<sequence length="492" mass="53995">MSLILAIDQSTSATKAILFDESGHLIDKASCEHRQIYPQAGWVEHDPEEIWKNLRAVVDQLAQRKRPILDDLIGLSIANQRETFVVFDRQTGKPLHNAIVWQCRRGARICEELSQQGNDLFVRERTGLKLDTYFPASKIAWLMREKPEIAAKLHSGEAVIGTIDAFLIHRLTQGSEFATDHTNASRTLLFDVHKLQWDQMLCDMFGVPMRSLPEVRECDAHFGETDVDGVLNSKVPICGVMGDSQASLFAQQCYESGTGKATFGTGTSVMVNVGNRSELSIQGAVLALAWVINKRPTYALEGLINYSSATIAWLKDQLGLIADAAESETLANQVEDNGGVYLVPAFAGLSAPHWNAEARAAILGMSGHTTKAHIARAALESISYQIRDVLDMISAESGKKPKLMQADGGPTRNKFLMQFTADMTQLAWNVSSVPESSALGAAMAGLLGLGKVSTLFDLAGLPRENEQYVPQMSQVRADALHCEWQMAVRRVL</sequence>
<protein>
    <recommendedName>
        <fullName evidence="7">ATP:glycerol 3-phosphotransferase</fullName>
    </recommendedName>
</protein>
<keyword evidence="2 8" id="KW-0808">Transferase</keyword>
<dbReference type="RefSeq" id="WP_146450897.1">
    <property type="nucleotide sequence ID" value="NZ_SJPS01000003.1"/>
</dbReference>
<evidence type="ECO:0000256" key="4">
    <source>
        <dbReference type="ARBA" id="ARBA00022777"/>
    </source>
</evidence>
<dbReference type="PROSITE" id="PS00445">
    <property type="entry name" value="FGGY_KINASES_2"/>
    <property type="match status" value="1"/>
</dbReference>
<dbReference type="PANTHER" id="PTHR10196">
    <property type="entry name" value="SUGAR KINASE"/>
    <property type="match status" value="1"/>
</dbReference>
<dbReference type="GO" id="GO:0019563">
    <property type="term" value="P:glycerol catabolic process"/>
    <property type="evidence" value="ECO:0007669"/>
    <property type="project" value="TreeGrafter"/>
</dbReference>
<comment type="caution">
    <text evidence="11">The sequence shown here is derived from an EMBL/GenBank/DDBJ whole genome shotgun (WGS) entry which is preliminary data.</text>
</comment>
<feature type="domain" description="Carbohydrate kinase FGGY C-terminal" evidence="10">
    <location>
        <begin position="260"/>
        <end position="446"/>
    </location>
</feature>
<dbReference type="InterPro" id="IPR043129">
    <property type="entry name" value="ATPase_NBD"/>
</dbReference>
<feature type="domain" description="Carbohydrate kinase FGGY N-terminal" evidence="9">
    <location>
        <begin position="4"/>
        <end position="249"/>
    </location>
</feature>